<protein>
    <recommendedName>
        <fullName evidence="3">LysM domain-containing protein</fullName>
    </recommendedName>
</protein>
<sequence>MTGTLADRIKTAVRLGKALTLDYDVLIKEATNPKAPIAEVEVRLALGLTSIYRIAGILQGADVLRLLPQGLLPPPGAAPEVDFVTLESVRILLDTKAKTVARVVCVLGFGKRTDKGYQGLPWRVARIGAADLTLAMLGLDVGLDKPDTPDQRLAAASTGHLTLAEIDLRAEGSYPERRIEISQTAGTSLTFARFLGHFGLEAGDALGSLSMKGLDFVVEIPTKSGSVRADLMTASGDPLPLISDHGGKAILGLEAAKLSLAYSAAKTDLKLAGRLVAMEALIFDISAEYHAEEKKKKAKAAESAARWIFAGSIDVPATWKRLHPGATPPEKPVIGIAELAEAIVPGAGERLPSALGHLALGELSARYTREGDHSTAYEIRGRFDGTWALTADLHATLSVVLTEKQKTFAALVDMEGFHFELSLDLTEAEPKTTGAGAPAGTTYTITARIEAVVDRQQLKVTGRYDGKSRIALKFETEVNLAMMVAWFVGSATGQRFYVVPEPWDDILRAIGLPSDVDFSIDTETREVRITLGGIGFGFLAFRIDSVTLVYRPQDVGEAKSGITLEIGGRLPGGQSLAWDPATETPPEIPGKGGALVEIRTAAAGQHFAFDNVPAGIAEAVETVGKSLDAKAWTGTPELMHFDGNAGWLFAAHARILGQADLKFVFDDPDIYGVLITVGKGKNDKLNLLDGLYAEVLYRKVTDAVGVYEGTLTLPKSVSKVSLGAFEMTLPSFYLAIYTNGDFRIDVGFPDNLDFSKSLSLTVEIYSGAGGFYYARLDGIDPGGLPAVPPERGIFSPVTEIGLGLQIGIRKGFASGPLTAQFSVMVQGLFQGTFATYHDFETGRTDEFHDIRATVAVFGQLVGAIDFAIIKARVEVRIFVRADMAIVAHRATEIAFSAGVSVKVTVIINLGLFKISIHLGFDMVVHGAARFGQDSRALWDDTATVMLLAASGPPPAPVWQPVAPPGGPVPLTVYVLPALTAGADYTAEGAANRWIHVVQLALSNPQAAPGAGATLANVADTSYAAFLTGLMRWGLFAASGQAQAGGAPADQARVDGTAASRGQIAALIDALAGGARPGIDDIRALFRAGFQTRIVKPATPGAGQTLGVGFFPALPGMSVSVKVGDRPELALSPTPRAGEPMAGTLPGRGLAVGRGAVPAPPVDEVLSDYITLALRAGLQKAHDAHDLFQDGQPDPDIATILARLAPELGGLSGLTSRFMLHGTRQVAAGADAPWPLYALTGQQAVLAAGDMGAGRLDLALGFPAADQAAWGATLDGGGESIGFSSTDPEPMVRAPAALPATPDLTGPRPTLALRPAFDIRPVRFALAAGLAAGTGPETLWRLPPGLTGIVGQGASRRFTLYTTGDDGPDAKGTPVPDSAFAWALALDFQVVRIPLPGAQNPDAPEFLQNTYALASVNQKGLSLLQRLIADLSAETPAAAVSALMLGHRGGDGGGTGLDLQQIDFSDTFLVQSNFSTETRPPVLMARFGAEAAMPPDPVQALGFLGKLWSGGVTNSGGYFLCHAGKGQGLPDALFRSGGRATLTLVVGLAHRPGGGAPIPSCANALLGHALTADGAYFIASDDLTDAHPLAMPGQLAIELTRARPADPAADDPGTTLDQLFNLYEGRITAIGGTPPPDTGQSVFGPQETETETDALVYRHSFPLVRHADNLHAVSDGGDLPPGDNPYAHVGKAVEIGLSRVDLFGNLWAGGNEGGALATAHDDPLIPPSTLPYLAFSHAFEGGPQAPRLVVTPVLTPPVYVAESASDESARQRKSADLAAYAAAYYQIADIAGQAQVDATLTTSLLPGAALPVDVAALAADLLTAYRTIHATPIAPTFPATPPPVQPLTPLSAPVDPGGLAPGLAVPLSVRLTIARRGPFAPDVPADSRVRSVTLAVPPRMDAAPGGTSPLSLDAFKAGFKAAFGAHDRVLAAGADRNATGGDAGRQLWVVRYGRTGLSPEFATAPPPCFAPRPLSNRLVSRDVLVPTLAEDGTLSDSPGQRITVCDLDLDTAMRRLLDAIDAMFAPQRAIPAALVNRAALNRLAEAKKAIVEKLVHFVTEIRLDGARTPPAGAAALAAAQDRYRQECLIEMGNFYEMVSVAVLEVTTAVGGVANPEPMNLFGQTMPGPGRTGAPSTAPSYALTAGKAAVSPAGSPMAIGLFARNKTQQSTYVADLTFSLTAIEHELSEVRIGDTAFTSGGWLGFLDPPAPLSVGRVEIPIPLRAFPIPPDLVAQQALPRFGAKPGAMSAAEALARARSWVLEGIYRHPFVAQDRVELEVTVNSGAAGAMLLAVAPDVIDALIALDALLPGLQALFTREGLDAIRSPDRADNPVLRAALDSLADLAGAVVGASWTPITAESAALAAGTGLVERRRRFTIEDGVQARGQPWATRVGITGHGRDDLDIVPAIGIDGYETRVRAHDATSVTYDFVDSATGQPLTEEVAHTLAERRVRVEPAGTGAPFGTALNVIDRQNGTMAMQIVRNASFQEPFRYTTDWVRYPAPVAPVLDIAETIDIGGLAGPPGKPRPLSAHLAALYAALVAGSGTGETLPGRLQMEVSFAYPVTATGPATQALVPVRLPVLLRLPTEVTLGAPDAKPPAFLGEIADGIAGWLTANGLTPADHAALWATASLGLDVSLFAGDAPTGAPILRLRDLRLGCPAIALA</sequence>
<proteinExistence type="predicted"/>
<dbReference type="OrthoDB" id="8248741at2"/>
<evidence type="ECO:0000313" key="2">
    <source>
        <dbReference type="Proteomes" id="UP000295142"/>
    </source>
</evidence>
<dbReference type="Proteomes" id="UP000295142">
    <property type="component" value="Unassembled WGS sequence"/>
</dbReference>
<accession>A0A4V2SAG7</accession>
<dbReference type="RefSeq" id="WP_132543978.1">
    <property type="nucleotide sequence ID" value="NZ_SLWW01000006.1"/>
</dbReference>
<name>A0A4V2SAG7_9RHOB</name>
<evidence type="ECO:0000313" key="1">
    <source>
        <dbReference type="EMBL" id="TCO71650.1"/>
    </source>
</evidence>
<gene>
    <name evidence="1" type="ORF">EV655_106142</name>
</gene>
<dbReference type="EMBL" id="SLWW01000006">
    <property type="protein sequence ID" value="TCO71650.1"/>
    <property type="molecule type" value="Genomic_DNA"/>
</dbReference>
<reference evidence="1 2" key="1">
    <citation type="submission" date="2019-03" db="EMBL/GenBank/DDBJ databases">
        <title>Genomic Encyclopedia of Type Strains, Phase IV (KMG-IV): sequencing the most valuable type-strain genomes for metagenomic binning, comparative biology and taxonomic classification.</title>
        <authorList>
            <person name="Goeker M."/>
        </authorList>
    </citation>
    <scope>NUCLEOTIDE SEQUENCE [LARGE SCALE GENOMIC DNA]</scope>
    <source>
        <strain evidence="1 2">DSM 4868</strain>
    </source>
</reference>
<evidence type="ECO:0008006" key="3">
    <source>
        <dbReference type="Google" id="ProtNLM"/>
    </source>
</evidence>
<keyword evidence="2" id="KW-1185">Reference proteome</keyword>
<organism evidence="1 2">
    <name type="scientific">Rhodovulum euryhalinum</name>
    <dbReference type="NCBI Taxonomy" id="35805"/>
    <lineage>
        <taxon>Bacteria</taxon>
        <taxon>Pseudomonadati</taxon>
        <taxon>Pseudomonadota</taxon>
        <taxon>Alphaproteobacteria</taxon>
        <taxon>Rhodobacterales</taxon>
        <taxon>Paracoccaceae</taxon>
        <taxon>Rhodovulum</taxon>
    </lineage>
</organism>
<comment type="caution">
    <text evidence="1">The sequence shown here is derived from an EMBL/GenBank/DDBJ whole genome shotgun (WGS) entry which is preliminary data.</text>
</comment>